<proteinExistence type="predicted"/>
<dbReference type="GO" id="GO:0072546">
    <property type="term" value="C:EMC complex"/>
    <property type="evidence" value="ECO:0007669"/>
    <property type="project" value="InterPro"/>
</dbReference>
<name>A0A0M9VQI2_9BASI</name>
<dbReference type="GeneID" id="28728923"/>
<dbReference type="PANTHER" id="PTHR12941:SF10">
    <property type="entry name" value="ER MEMBRANE PROTEIN COMPLEX SUBUNIT 8_9 HOMOLOG"/>
    <property type="match status" value="1"/>
</dbReference>
<evidence type="ECO:0008006" key="3">
    <source>
        <dbReference type="Google" id="ProtNLM"/>
    </source>
</evidence>
<organism evidence="1 2">
    <name type="scientific">Malassezia pachydermatis</name>
    <dbReference type="NCBI Taxonomy" id="77020"/>
    <lineage>
        <taxon>Eukaryota</taxon>
        <taxon>Fungi</taxon>
        <taxon>Dikarya</taxon>
        <taxon>Basidiomycota</taxon>
        <taxon>Ustilaginomycotina</taxon>
        <taxon>Malasseziomycetes</taxon>
        <taxon>Malasseziales</taxon>
        <taxon>Malasseziaceae</taxon>
        <taxon>Malassezia</taxon>
    </lineage>
</organism>
<evidence type="ECO:0000313" key="2">
    <source>
        <dbReference type="Proteomes" id="UP000037751"/>
    </source>
</evidence>
<evidence type="ECO:0000313" key="1">
    <source>
        <dbReference type="EMBL" id="KOS15523.1"/>
    </source>
</evidence>
<protein>
    <recommendedName>
        <fullName evidence="3">MPN domain-containing protein</fullName>
    </recommendedName>
</protein>
<dbReference type="VEuPathDB" id="FungiDB:Malapachy_2559"/>
<dbReference type="Proteomes" id="UP000037751">
    <property type="component" value="Unassembled WGS sequence"/>
</dbReference>
<accession>A0A0M9VQI2</accession>
<reference evidence="1 2" key="1">
    <citation type="submission" date="2015-07" db="EMBL/GenBank/DDBJ databases">
        <title>Draft Genome Sequence of Malassezia furfur CBS1878 and Malassezia pachydermatis CBS1879.</title>
        <authorList>
            <person name="Triana S."/>
            <person name="Ohm R."/>
            <person name="Gonzalez A."/>
            <person name="DeCock H."/>
            <person name="Restrepo S."/>
            <person name="Celis A."/>
        </authorList>
    </citation>
    <scope>NUCLEOTIDE SEQUENCE [LARGE SCALE GENOMIC DNA]</scope>
    <source>
        <strain evidence="1 2">CBS 1879</strain>
    </source>
</reference>
<dbReference type="RefSeq" id="XP_017993155.1">
    <property type="nucleotide sequence ID" value="XM_018137048.1"/>
</dbReference>
<dbReference type="EMBL" id="LGAV01000002">
    <property type="protein sequence ID" value="KOS15523.1"/>
    <property type="molecule type" value="Genomic_DNA"/>
</dbReference>
<sequence length="187" mass="20415">MGREAPTATLSRLAYQKIVYHAAKYPSATIVGVLVGADESSVDDVIPLTHHWHTLSPMTEAGLAMIEAHLTASRKQMVGVYEVPERLDATEVSSTTSALAKKIGERTSRTPIALMVRGDALLESKLDSLRAQRDGKTVTVQVPSYDTLVSTLTEHVHQGAWKSLADWDDHLENTQLDWLENAAISAL</sequence>
<dbReference type="Pfam" id="PF03665">
    <property type="entry name" value="UPF0172"/>
    <property type="match status" value="1"/>
</dbReference>
<dbReference type="STRING" id="77020.A0A0M9VQI2"/>
<dbReference type="AlphaFoldDB" id="A0A0M9VQI2"/>
<comment type="caution">
    <text evidence="1">The sequence shown here is derived from an EMBL/GenBank/DDBJ whole genome shotgun (WGS) entry which is preliminary data.</text>
</comment>
<dbReference type="CDD" id="cd08060">
    <property type="entry name" value="MPN_UPF0172"/>
    <property type="match status" value="1"/>
</dbReference>
<keyword evidence="2" id="KW-1185">Reference proteome</keyword>
<dbReference type="OrthoDB" id="194468at2759"/>
<dbReference type="PANTHER" id="PTHR12941">
    <property type="entry name" value="ER MEMBRANE PROTEIN COMPLEX"/>
    <property type="match status" value="1"/>
</dbReference>
<gene>
    <name evidence="1" type="ORF">Malapachy_2559</name>
</gene>
<dbReference type="InterPro" id="IPR005366">
    <property type="entry name" value="EMC8/9"/>
</dbReference>